<dbReference type="InterPro" id="IPR001452">
    <property type="entry name" value="SH3_domain"/>
</dbReference>
<evidence type="ECO:0000256" key="1">
    <source>
        <dbReference type="ARBA" id="ARBA00022443"/>
    </source>
</evidence>
<evidence type="ECO:0000313" key="5">
    <source>
        <dbReference type="EMBL" id="VDP54931.1"/>
    </source>
</evidence>
<reference evidence="5 6" key="2">
    <citation type="submission" date="2018-11" db="EMBL/GenBank/DDBJ databases">
        <authorList>
            <consortium name="Pathogen Informatics"/>
        </authorList>
    </citation>
    <scope>NUCLEOTIDE SEQUENCE [LARGE SCALE GENOMIC DNA]</scope>
    <source>
        <strain evidence="5">Dakar</strain>
        <strain evidence="6">Dakar, Senegal</strain>
    </source>
</reference>
<feature type="domain" description="SH2" evidence="4">
    <location>
        <begin position="205"/>
        <end position="295"/>
    </location>
</feature>
<keyword evidence="2 3" id="KW-0727">SH2 domain</keyword>
<dbReference type="PANTHER" id="PTHR46037">
    <property type="entry name" value="PROTEIN ENHANCER OF SEVENLESS 2B"/>
    <property type="match status" value="1"/>
</dbReference>
<reference evidence="7" key="1">
    <citation type="submission" date="2016-06" db="UniProtKB">
        <authorList>
            <consortium name="WormBaseParasite"/>
        </authorList>
    </citation>
    <scope>IDENTIFICATION</scope>
</reference>
<evidence type="ECO:0000259" key="4">
    <source>
        <dbReference type="PROSITE" id="PS50001"/>
    </source>
</evidence>
<dbReference type="EMBL" id="UZAK01036337">
    <property type="protein sequence ID" value="VDP54931.1"/>
    <property type="molecule type" value="Genomic_DNA"/>
</dbReference>
<dbReference type="Gene3D" id="2.30.30.40">
    <property type="entry name" value="SH3 Domains"/>
    <property type="match status" value="1"/>
</dbReference>
<organism evidence="7">
    <name type="scientific">Schistosoma curassoni</name>
    <dbReference type="NCBI Taxonomy" id="6186"/>
    <lineage>
        <taxon>Eukaryota</taxon>
        <taxon>Metazoa</taxon>
        <taxon>Spiralia</taxon>
        <taxon>Lophotrochozoa</taxon>
        <taxon>Platyhelminthes</taxon>
        <taxon>Trematoda</taxon>
        <taxon>Digenea</taxon>
        <taxon>Strigeidida</taxon>
        <taxon>Schistosomatoidea</taxon>
        <taxon>Schistosomatidae</taxon>
        <taxon>Schistosoma</taxon>
    </lineage>
</organism>
<evidence type="ECO:0000256" key="3">
    <source>
        <dbReference type="PROSITE-ProRule" id="PRU00191"/>
    </source>
</evidence>
<dbReference type="WBParaSite" id="SCUD_0001401901-mRNA-1">
    <property type="protein sequence ID" value="SCUD_0001401901-mRNA-1"/>
    <property type="gene ID" value="SCUD_0001401901"/>
</dbReference>
<dbReference type="Pfam" id="PF00018">
    <property type="entry name" value="SH3_1"/>
    <property type="match status" value="1"/>
</dbReference>
<dbReference type="SUPFAM" id="SSF50044">
    <property type="entry name" value="SH3-domain"/>
    <property type="match status" value="1"/>
</dbReference>
<protein>
    <submittedName>
        <fullName evidence="7">SH2 domain-containing protein</fullName>
    </submittedName>
</protein>
<dbReference type="InterPro" id="IPR043539">
    <property type="entry name" value="Grb2-like"/>
</dbReference>
<gene>
    <name evidence="5" type="ORF">SCUD_LOCUS14016</name>
</gene>
<dbReference type="Pfam" id="PF00017">
    <property type="entry name" value="SH2"/>
    <property type="match status" value="1"/>
</dbReference>
<evidence type="ECO:0000256" key="2">
    <source>
        <dbReference type="ARBA" id="ARBA00022999"/>
    </source>
</evidence>
<dbReference type="SUPFAM" id="SSF55550">
    <property type="entry name" value="SH2 domain"/>
    <property type="match status" value="1"/>
</dbReference>
<dbReference type="Proteomes" id="UP000279833">
    <property type="component" value="Unassembled WGS sequence"/>
</dbReference>
<proteinExistence type="predicted"/>
<dbReference type="InterPro" id="IPR036028">
    <property type="entry name" value="SH3-like_dom_sf"/>
</dbReference>
<dbReference type="STRING" id="6186.A0A183KG69"/>
<dbReference type="PRINTS" id="PR00401">
    <property type="entry name" value="SH2DOMAIN"/>
</dbReference>
<name>A0A183KG69_9TREM</name>
<keyword evidence="6" id="KW-1185">Reference proteome</keyword>
<dbReference type="PROSITE" id="PS50001">
    <property type="entry name" value="SH2"/>
    <property type="match status" value="1"/>
</dbReference>
<evidence type="ECO:0000313" key="6">
    <source>
        <dbReference type="Proteomes" id="UP000279833"/>
    </source>
</evidence>
<dbReference type="SMART" id="SM00252">
    <property type="entry name" value="SH2"/>
    <property type="match status" value="1"/>
</dbReference>
<dbReference type="InterPro" id="IPR000980">
    <property type="entry name" value="SH2"/>
</dbReference>
<sequence>MVFLATSWIQNHNPTTNFKVSVAHTSQINQPSDQLLIALFDFIPPNTPENQSQIRVEKGKPYLAQKFDLLLDYPNESMWKWIQTIGLHLVRSTYRLDVLEPPISSYLVPTLFPLCFKLGDRLQLFGYSADGDWSDVECIRTNERGWIPTNYTGRIPVPPNDHGTALNTGSTSGSSLTFQHTSSHDVSCSGSQGSLAGVGLESEKWYHGAIQRSYAEYLLNSGITGSFLIRESESHPGQLTISLRYEGQIWHYRIHRDDSNMYYVIESNKFTSVSDLVHHHEKHSDGLACTLLYPAPKRDRTSSELRMDPSFDIREIDRTEIVMKHKLARHETE</sequence>
<keyword evidence="1" id="KW-0728">SH3 domain</keyword>
<dbReference type="Gene3D" id="3.30.505.10">
    <property type="entry name" value="SH2 domain"/>
    <property type="match status" value="1"/>
</dbReference>
<dbReference type="AlphaFoldDB" id="A0A183KG69"/>
<dbReference type="InterPro" id="IPR036860">
    <property type="entry name" value="SH2_dom_sf"/>
</dbReference>
<accession>A0A183KG69</accession>
<evidence type="ECO:0000313" key="7">
    <source>
        <dbReference type="WBParaSite" id="SCUD_0001401901-mRNA-1"/>
    </source>
</evidence>